<reference evidence="1" key="1">
    <citation type="journal article" date="2020" name="mSystems">
        <title>Genome- and Community-Level Interaction Insights into Carbon Utilization and Element Cycling Functions of Hydrothermarchaeota in Hydrothermal Sediment.</title>
        <authorList>
            <person name="Zhou Z."/>
            <person name="Liu Y."/>
            <person name="Xu W."/>
            <person name="Pan J."/>
            <person name="Luo Z.H."/>
            <person name="Li M."/>
        </authorList>
    </citation>
    <scope>NUCLEOTIDE SEQUENCE [LARGE SCALE GENOMIC DNA]</scope>
    <source>
        <strain evidence="1">SpSt-548</strain>
    </source>
</reference>
<comment type="caution">
    <text evidence="1">The sequence shown here is derived from an EMBL/GenBank/DDBJ whole genome shotgun (WGS) entry which is preliminary data.</text>
</comment>
<evidence type="ECO:0000313" key="1">
    <source>
        <dbReference type="EMBL" id="HGS05234.1"/>
    </source>
</evidence>
<name>A0A7V4LCX7_9BACT</name>
<dbReference type="AlphaFoldDB" id="A0A7V4LCX7"/>
<accession>A0A7V4LCX7</accession>
<protein>
    <submittedName>
        <fullName evidence="1">Uncharacterized protein</fullName>
    </submittedName>
</protein>
<gene>
    <name evidence="1" type="ORF">ENT08_05775</name>
</gene>
<dbReference type="EMBL" id="DSXI01000337">
    <property type="protein sequence ID" value="HGS05234.1"/>
    <property type="molecule type" value="Genomic_DNA"/>
</dbReference>
<proteinExistence type="predicted"/>
<sequence length="131" mass="14790">MPKHTPAGRLLLLLTTVVLALSVALPLNAEYPVFYVCLVNKTNNNINYSTQWCTRSGHNCSGYRKWTLAPGMYRKHWGEAGNGRMDVKIHTGGEGGIVLDYSFNGTTDDCSAESTYYIRYNQRGFLRIYED</sequence>
<organism evidence="1">
    <name type="scientific">Desulfobacca acetoxidans</name>
    <dbReference type="NCBI Taxonomy" id="60893"/>
    <lineage>
        <taxon>Bacteria</taxon>
        <taxon>Pseudomonadati</taxon>
        <taxon>Thermodesulfobacteriota</taxon>
        <taxon>Desulfobaccia</taxon>
        <taxon>Desulfobaccales</taxon>
        <taxon>Desulfobaccaceae</taxon>
        <taxon>Desulfobacca</taxon>
    </lineage>
</organism>